<keyword evidence="3 7" id="KW-0813">Transport</keyword>
<dbReference type="PANTHER" id="PTHR48022:SF10">
    <property type="entry name" value="MAJOR FACILITATOR SUPERFAMILY (MFS) PROFILE DOMAIN-CONTAINING PROTEIN"/>
    <property type="match status" value="1"/>
</dbReference>
<feature type="transmembrane region" description="Helical" evidence="8">
    <location>
        <begin position="112"/>
        <end position="130"/>
    </location>
</feature>
<dbReference type="Gene3D" id="1.20.1250.20">
    <property type="entry name" value="MFS general substrate transporter like domains"/>
    <property type="match status" value="1"/>
</dbReference>
<dbReference type="PANTHER" id="PTHR48022">
    <property type="entry name" value="PLASTIDIC GLUCOSE TRANSPORTER 4"/>
    <property type="match status" value="1"/>
</dbReference>
<dbReference type="Pfam" id="PF00083">
    <property type="entry name" value="Sugar_tr"/>
    <property type="match status" value="1"/>
</dbReference>
<keyword evidence="4 8" id="KW-0812">Transmembrane</keyword>
<dbReference type="InterPro" id="IPR005829">
    <property type="entry name" value="Sugar_transporter_CS"/>
</dbReference>
<dbReference type="HOGENOM" id="CLU_001265_30_1_1"/>
<feature type="transmembrane region" description="Helical" evidence="8">
    <location>
        <begin position="356"/>
        <end position="375"/>
    </location>
</feature>
<comment type="subcellular location">
    <subcellularLocation>
        <location evidence="1">Membrane</location>
        <topology evidence="1">Multi-pass membrane protein</topology>
    </subcellularLocation>
</comment>
<proteinExistence type="inferred from homology"/>
<feature type="transmembrane region" description="Helical" evidence="8">
    <location>
        <begin position="136"/>
        <end position="158"/>
    </location>
</feature>
<dbReference type="EMBL" id="KN846983">
    <property type="protein sequence ID" value="KIW96285.1"/>
    <property type="molecule type" value="Genomic_DNA"/>
</dbReference>
<dbReference type="GO" id="GO:0005351">
    <property type="term" value="F:carbohydrate:proton symporter activity"/>
    <property type="evidence" value="ECO:0007669"/>
    <property type="project" value="TreeGrafter"/>
</dbReference>
<feature type="domain" description="Major facilitator superfamily (MFS) profile" evidence="9">
    <location>
        <begin position="36"/>
        <end position="481"/>
    </location>
</feature>
<keyword evidence="6 8" id="KW-0472">Membrane</keyword>
<dbReference type="InterPro" id="IPR050360">
    <property type="entry name" value="MFS_Sugar_Transporters"/>
</dbReference>
<gene>
    <name evidence="10" type="ORF">Z519_03354</name>
</gene>
<evidence type="ECO:0000313" key="11">
    <source>
        <dbReference type="Proteomes" id="UP000053789"/>
    </source>
</evidence>
<dbReference type="NCBIfam" id="TIGR00879">
    <property type="entry name" value="SP"/>
    <property type="match status" value="1"/>
</dbReference>
<keyword evidence="5 8" id="KW-1133">Transmembrane helix</keyword>
<evidence type="ECO:0000313" key="10">
    <source>
        <dbReference type="EMBL" id="KIW96285.1"/>
    </source>
</evidence>
<dbReference type="OrthoDB" id="6133115at2759"/>
<dbReference type="GeneID" id="27696282"/>
<dbReference type="Proteomes" id="UP000053789">
    <property type="component" value="Unassembled WGS sequence"/>
</dbReference>
<comment type="similarity">
    <text evidence="2 7">Belongs to the major facilitator superfamily. Sugar transporter (TC 2.A.1.1) family.</text>
</comment>
<keyword evidence="11" id="KW-1185">Reference proteome</keyword>
<evidence type="ECO:0000256" key="1">
    <source>
        <dbReference type="ARBA" id="ARBA00004141"/>
    </source>
</evidence>
<dbReference type="GO" id="GO:0016020">
    <property type="term" value="C:membrane"/>
    <property type="evidence" value="ECO:0007669"/>
    <property type="project" value="UniProtKB-SubCell"/>
</dbReference>
<dbReference type="FunFam" id="1.20.1250.20:FF:000078">
    <property type="entry name" value="MFS maltose transporter, putative"/>
    <property type="match status" value="1"/>
</dbReference>
<feature type="transmembrane region" description="Helical" evidence="8">
    <location>
        <begin position="170"/>
        <end position="189"/>
    </location>
</feature>
<accession>A0A0D2HZE0</accession>
<evidence type="ECO:0000259" key="9">
    <source>
        <dbReference type="PROSITE" id="PS50850"/>
    </source>
</evidence>
<evidence type="ECO:0000256" key="4">
    <source>
        <dbReference type="ARBA" id="ARBA00022692"/>
    </source>
</evidence>
<evidence type="ECO:0000256" key="5">
    <source>
        <dbReference type="ARBA" id="ARBA00022989"/>
    </source>
</evidence>
<evidence type="ECO:0000256" key="2">
    <source>
        <dbReference type="ARBA" id="ARBA00010992"/>
    </source>
</evidence>
<feature type="transmembrane region" description="Helical" evidence="8">
    <location>
        <begin position="29"/>
        <end position="49"/>
    </location>
</feature>
<dbReference type="InterPro" id="IPR036259">
    <property type="entry name" value="MFS_trans_sf"/>
</dbReference>
<feature type="transmembrane region" description="Helical" evidence="8">
    <location>
        <begin position="293"/>
        <end position="318"/>
    </location>
</feature>
<dbReference type="AlphaFoldDB" id="A0A0D2HZE0"/>
<dbReference type="InterPro" id="IPR020846">
    <property type="entry name" value="MFS_dom"/>
</dbReference>
<organism evidence="10 11">
    <name type="scientific">Cladophialophora bantiana (strain ATCC 10958 / CBS 173.52 / CDC B-1940 / NIH 8579)</name>
    <name type="common">Xylohypha bantiana</name>
    <dbReference type="NCBI Taxonomy" id="1442370"/>
    <lineage>
        <taxon>Eukaryota</taxon>
        <taxon>Fungi</taxon>
        <taxon>Dikarya</taxon>
        <taxon>Ascomycota</taxon>
        <taxon>Pezizomycotina</taxon>
        <taxon>Eurotiomycetes</taxon>
        <taxon>Chaetothyriomycetidae</taxon>
        <taxon>Chaetothyriales</taxon>
        <taxon>Herpotrichiellaceae</taxon>
        <taxon>Cladophialophora</taxon>
    </lineage>
</organism>
<feature type="transmembrane region" description="Helical" evidence="8">
    <location>
        <begin position="85"/>
        <end position="105"/>
    </location>
</feature>
<evidence type="ECO:0000256" key="8">
    <source>
        <dbReference type="SAM" id="Phobius"/>
    </source>
</evidence>
<evidence type="ECO:0000256" key="6">
    <source>
        <dbReference type="ARBA" id="ARBA00023136"/>
    </source>
</evidence>
<feature type="transmembrane region" description="Helical" evidence="8">
    <location>
        <begin position="201"/>
        <end position="223"/>
    </location>
</feature>
<dbReference type="InterPro" id="IPR005828">
    <property type="entry name" value="MFS_sugar_transport-like"/>
</dbReference>
<evidence type="ECO:0000256" key="7">
    <source>
        <dbReference type="RuleBase" id="RU003346"/>
    </source>
</evidence>
<feature type="transmembrane region" description="Helical" evidence="8">
    <location>
        <begin position="330"/>
        <end position="349"/>
    </location>
</feature>
<evidence type="ECO:0000256" key="3">
    <source>
        <dbReference type="ARBA" id="ARBA00022448"/>
    </source>
</evidence>
<dbReference type="VEuPathDB" id="FungiDB:Z519_03354"/>
<name>A0A0D2HZE0_CLAB1</name>
<dbReference type="SUPFAM" id="SSF103473">
    <property type="entry name" value="MFS general substrate transporter"/>
    <property type="match status" value="1"/>
</dbReference>
<protein>
    <recommendedName>
        <fullName evidence="9">Major facilitator superfamily (MFS) profile domain-containing protein</fullName>
    </recommendedName>
</protein>
<feature type="transmembrane region" description="Helical" evidence="8">
    <location>
        <begin position="459"/>
        <end position="477"/>
    </location>
</feature>
<dbReference type="PROSITE" id="PS50850">
    <property type="entry name" value="MFS"/>
    <property type="match status" value="1"/>
</dbReference>
<feature type="transmembrane region" description="Helical" evidence="8">
    <location>
        <begin position="387"/>
        <end position="410"/>
    </location>
</feature>
<sequence length="539" mass="59645">MPPASVTNVRTSLEDGAVREGVRNTGLLANWRILAVTLYMGISLFEYGFDKGAIAGFQAMPGFLQVFGYQTASGAWHIHTGPQQIISSFMILGSFVGSILTGPIGAHLCRRYSLIMGCLLMIVCIVVQALTTSMGALYFIRFLTGVANGFLLNFSMVYLQESAPPHLRGVCFGVVTSWIVIGTTIGMVINNATADLMSRKAYQIPLYICFVPLVILIFTLPLLPESPRWLLHHHRPEEALRSLRFFRKGAYDELALNQEFEAMKEIADREAESQKDWRLIFELFRGHNLRRTIICVGVGTANAGVGAMFILAFGTYFIKMADVGDPFKMIIVTNCVGLTGLFATWFVVTRVGRRRIILAGCILCTICMLVMAAIYSSPAVSKSGAGAGLVVLVSIYVWAFNFGLEPYVYLVAGELPAQNLRAYTMGLAAATSFAFAWLCAFTTPYFINPTALNWGPKYGYIWFGSGIIVCAFIYFMLPEVRGRTLEEIDEMFRNRVPTKDFPTYVCVEGEEAKRRGLVKVMGAEKPDVTMVEVVDDRKA</sequence>
<reference evidence="10" key="1">
    <citation type="submission" date="2015-01" db="EMBL/GenBank/DDBJ databases">
        <title>The Genome Sequence of Cladophialophora bantiana CBS 173.52.</title>
        <authorList>
            <consortium name="The Broad Institute Genomics Platform"/>
            <person name="Cuomo C."/>
            <person name="de Hoog S."/>
            <person name="Gorbushina A."/>
            <person name="Stielow B."/>
            <person name="Teixiera M."/>
            <person name="Abouelleil A."/>
            <person name="Chapman S.B."/>
            <person name="Priest M."/>
            <person name="Young S.K."/>
            <person name="Wortman J."/>
            <person name="Nusbaum C."/>
            <person name="Birren B."/>
        </authorList>
    </citation>
    <scope>NUCLEOTIDE SEQUENCE [LARGE SCALE GENOMIC DNA]</scope>
    <source>
        <strain evidence="10">CBS 173.52</strain>
    </source>
</reference>
<dbReference type="PROSITE" id="PS00217">
    <property type="entry name" value="SUGAR_TRANSPORT_2"/>
    <property type="match status" value="1"/>
</dbReference>
<feature type="transmembrane region" description="Helical" evidence="8">
    <location>
        <begin position="422"/>
        <end position="447"/>
    </location>
</feature>
<dbReference type="RefSeq" id="XP_016622954.1">
    <property type="nucleotide sequence ID" value="XM_016761104.1"/>
</dbReference>
<dbReference type="InterPro" id="IPR003663">
    <property type="entry name" value="Sugar/inositol_transpt"/>
</dbReference>